<dbReference type="EMBL" id="JACIIK010000003">
    <property type="protein sequence ID" value="MBB6201144.1"/>
    <property type="molecule type" value="Genomic_DNA"/>
</dbReference>
<dbReference type="Gene3D" id="3.90.25.10">
    <property type="entry name" value="UDP-galactose 4-epimerase, domain 1"/>
    <property type="match status" value="1"/>
</dbReference>
<accession>A0AAW3UR86</accession>
<evidence type="ECO:0000259" key="1">
    <source>
        <dbReference type="Pfam" id="PF13460"/>
    </source>
</evidence>
<dbReference type="Pfam" id="PF13460">
    <property type="entry name" value="NAD_binding_10"/>
    <property type="match status" value="1"/>
</dbReference>
<dbReference type="InterPro" id="IPR036291">
    <property type="entry name" value="NAD(P)-bd_dom_sf"/>
</dbReference>
<comment type="caution">
    <text evidence="2">The sequence shown here is derived from an EMBL/GenBank/DDBJ whole genome shotgun (WGS) entry which is preliminary data.</text>
</comment>
<dbReference type="InterPro" id="IPR051604">
    <property type="entry name" value="Ergot_Alk_Oxidoreductase"/>
</dbReference>
<evidence type="ECO:0000313" key="2">
    <source>
        <dbReference type="EMBL" id="MBB6201144.1"/>
    </source>
</evidence>
<organism evidence="2 3">
    <name type="scientific">Paraburkholderia fungorum</name>
    <dbReference type="NCBI Taxonomy" id="134537"/>
    <lineage>
        <taxon>Bacteria</taxon>
        <taxon>Pseudomonadati</taxon>
        <taxon>Pseudomonadota</taxon>
        <taxon>Betaproteobacteria</taxon>
        <taxon>Burkholderiales</taxon>
        <taxon>Burkholderiaceae</taxon>
        <taxon>Paraburkholderia</taxon>
    </lineage>
</organism>
<protein>
    <submittedName>
        <fullName evidence="2">Uncharacterized protein YbjT (DUF2867 family)</fullName>
    </submittedName>
</protein>
<dbReference type="PANTHER" id="PTHR43162">
    <property type="match status" value="1"/>
</dbReference>
<dbReference type="SUPFAM" id="SSF51735">
    <property type="entry name" value="NAD(P)-binding Rossmann-fold domains"/>
    <property type="match status" value="1"/>
</dbReference>
<dbReference type="Gene3D" id="3.40.50.720">
    <property type="entry name" value="NAD(P)-binding Rossmann-like Domain"/>
    <property type="match status" value="1"/>
</dbReference>
<feature type="domain" description="NAD(P)-binding" evidence="1">
    <location>
        <begin position="9"/>
        <end position="185"/>
    </location>
</feature>
<sequence>MTRRILVLGATGKTGTRVVAHLTARGAGVVAAVRRPDALVSSTGADLVHFDWDEPGGHAKALAGIDAVYLVPPSCVEDASASIAVFLREAASAGVRRVVLLSSLGVTFADEPFASGRRKHEEAVRESPLAWTILRPSGFFQNFSEGMAQQGIRNDGVIVSATGDGAVALVDASDIAAVAAEALTQSGHERATYALTGPAAVTFAEAARAIGQACGREIVHMLAPPDTLERFLREAGIPDGYRAMLLRDMAAIREGRAAQVSQHIERVTGREPIAIETFVRNAADAWRRS</sequence>
<name>A0AAW3UR86_9BURK</name>
<dbReference type="Proteomes" id="UP000518681">
    <property type="component" value="Unassembled WGS sequence"/>
</dbReference>
<dbReference type="RefSeq" id="WP_183797577.1">
    <property type="nucleotide sequence ID" value="NZ_JACIII010000004.1"/>
</dbReference>
<dbReference type="InterPro" id="IPR016040">
    <property type="entry name" value="NAD(P)-bd_dom"/>
</dbReference>
<gene>
    <name evidence="2" type="ORF">GGD69_001993</name>
</gene>
<dbReference type="PANTHER" id="PTHR43162:SF1">
    <property type="entry name" value="PRESTALK A DIFFERENTIATION PROTEIN A"/>
    <property type="match status" value="1"/>
</dbReference>
<evidence type="ECO:0000313" key="3">
    <source>
        <dbReference type="Proteomes" id="UP000518681"/>
    </source>
</evidence>
<reference evidence="2 3" key="1">
    <citation type="submission" date="2020-08" db="EMBL/GenBank/DDBJ databases">
        <title>Genomic Encyclopedia of Type Strains, Phase IV (KMG-V): Genome sequencing to study the core and pangenomes of soil and plant-associated prokaryotes.</title>
        <authorList>
            <person name="Whitman W."/>
        </authorList>
    </citation>
    <scope>NUCLEOTIDE SEQUENCE [LARGE SCALE GENOMIC DNA]</scope>
    <source>
        <strain evidence="2 3">SEMIA 4013</strain>
    </source>
</reference>
<dbReference type="AlphaFoldDB" id="A0AAW3UR86"/>
<proteinExistence type="predicted"/>